<sequence length="146" mass="16023">MAKINLILVTITTALLACSDIIADSFKALVEKRRCRKTYGSLEDVSWIYTPAVDCYKCEANTVQAAIQHHLDTKNTENKISCMQCLDLSDSASWTGHLLIGPTDGFNSTMYCGPELSSFREGGSKFLSLPASGPNPTTIMIQRIEL</sequence>
<evidence type="ECO:0000313" key="3">
    <source>
        <dbReference type="EMBL" id="KAJ8062588.1"/>
    </source>
</evidence>
<dbReference type="OrthoDB" id="5059029at2759"/>
<evidence type="ECO:0000313" key="4">
    <source>
        <dbReference type="Proteomes" id="UP001152300"/>
    </source>
</evidence>
<dbReference type="PROSITE" id="PS51257">
    <property type="entry name" value="PROKAR_LIPOPROTEIN"/>
    <property type="match status" value="1"/>
</dbReference>
<protein>
    <recommendedName>
        <fullName evidence="2">Secreted protein CSS2 C-terminal domain-containing protein</fullName>
    </recommendedName>
</protein>
<name>A0A9X0AI10_9HELO</name>
<feature type="signal peptide" evidence="1">
    <location>
        <begin position="1"/>
        <end position="23"/>
    </location>
</feature>
<reference evidence="3" key="1">
    <citation type="submission" date="2022-11" db="EMBL/GenBank/DDBJ databases">
        <title>Genome Resource of Sclerotinia nivalis Strain SnTB1, a Plant Pathogen Isolated from American Ginseng.</title>
        <authorList>
            <person name="Fan S."/>
        </authorList>
    </citation>
    <scope>NUCLEOTIDE SEQUENCE</scope>
    <source>
        <strain evidence="3">SnTB1</strain>
    </source>
</reference>
<keyword evidence="4" id="KW-1185">Reference proteome</keyword>
<dbReference type="Proteomes" id="UP001152300">
    <property type="component" value="Unassembled WGS sequence"/>
</dbReference>
<proteinExistence type="predicted"/>
<evidence type="ECO:0000259" key="2">
    <source>
        <dbReference type="Pfam" id="PF20521"/>
    </source>
</evidence>
<evidence type="ECO:0000256" key="1">
    <source>
        <dbReference type="SAM" id="SignalP"/>
    </source>
</evidence>
<feature type="domain" description="Secreted protein CSS2 C-terminal" evidence="2">
    <location>
        <begin position="9"/>
        <end position="111"/>
    </location>
</feature>
<keyword evidence="1" id="KW-0732">Signal</keyword>
<comment type="caution">
    <text evidence="3">The sequence shown here is derived from an EMBL/GenBank/DDBJ whole genome shotgun (WGS) entry which is preliminary data.</text>
</comment>
<gene>
    <name evidence="3" type="ORF">OCU04_009112</name>
</gene>
<dbReference type="InterPro" id="IPR046624">
    <property type="entry name" value="CSS2_C"/>
</dbReference>
<accession>A0A9X0AI10</accession>
<dbReference type="EMBL" id="JAPEIS010000010">
    <property type="protein sequence ID" value="KAJ8062588.1"/>
    <property type="molecule type" value="Genomic_DNA"/>
</dbReference>
<dbReference type="Pfam" id="PF20521">
    <property type="entry name" value="DUF6736"/>
    <property type="match status" value="1"/>
</dbReference>
<dbReference type="AlphaFoldDB" id="A0A9X0AI10"/>
<feature type="chain" id="PRO_5040792005" description="Secreted protein CSS2 C-terminal domain-containing protein" evidence="1">
    <location>
        <begin position="24"/>
        <end position="146"/>
    </location>
</feature>
<organism evidence="3 4">
    <name type="scientific">Sclerotinia nivalis</name>
    <dbReference type="NCBI Taxonomy" id="352851"/>
    <lineage>
        <taxon>Eukaryota</taxon>
        <taxon>Fungi</taxon>
        <taxon>Dikarya</taxon>
        <taxon>Ascomycota</taxon>
        <taxon>Pezizomycotina</taxon>
        <taxon>Leotiomycetes</taxon>
        <taxon>Helotiales</taxon>
        <taxon>Sclerotiniaceae</taxon>
        <taxon>Sclerotinia</taxon>
    </lineage>
</organism>